<organism evidence="10 11">
    <name type="scientific">Phaeospirillum tilakii</name>
    <dbReference type="NCBI Taxonomy" id="741673"/>
    <lineage>
        <taxon>Bacteria</taxon>
        <taxon>Pseudomonadati</taxon>
        <taxon>Pseudomonadota</taxon>
        <taxon>Alphaproteobacteria</taxon>
        <taxon>Rhodospirillales</taxon>
        <taxon>Rhodospirillaceae</taxon>
        <taxon>Phaeospirillum</taxon>
    </lineage>
</organism>
<dbReference type="InterPro" id="IPR021130">
    <property type="entry name" value="PRib-ATP_PPHydrolase-like"/>
</dbReference>
<evidence type="ECO:0000256" key="6">
    <source>
        <dbReference type="ARBA" id="ARBA00022741"/>
    </source>
</evidence>
<evidence type="ECO:0000313" key="11">
    <source>
        <dbReference type="Proteomes" id="UP001597296"/>
    </source>
</evidence>
<evidence type="ECO:0000256" key="1">
    <source>
        <dbReference type="ARBA" id="ARBA00001460"/>
    </source>
</evidence>
<dbReference type="EC" id="3.6.1.31" evidence="4"/>
<keyword evidence="7 10" id="KW-0378">Hydrolase</keyword>
<dbReference type="GO" id="GO:0004636">
    <property type="term" value="F:phosphoribosyl-ATP diphosphatase activity"/>
    <property type="evidence" value="ECO:0007669"/>
    <property type="project" value="UniProtKB-EC"/>
</dbReference>
<proteinExistence type="inferred from homology"/>
<evidence type="ECO:0000256" key="9">
    <source>
        <dbReference type="ARBA" id="ARBA00023102"/>
    </source>
</evidence>
<name>A0ABW5CHX9_9PROT</name>
<keyword evidence="8" id="KW-0067">ATP-binding</keyword>
<dbReference type="EMBL" id="JBHUIY010000068">
    <property type="protein sequence ID" value="MFD2235720.1"/>
    <property type="molecule type" value="Genomic_DNA"/>
</dbReference>
<evidence type="ECO:0000256" key="3">
    <source>
        <dbReference type="ARBA" id="ARBA00009392"/>
    </source>
</evidence>
<dbReference type="CDD" id="cd11534">
    <property type="entry name" value="NTP-PPase_HisIE_like"/>
    <property type="match status" value="1"/>
</dbReference>
<dbReference type="NCBIfam" id="TIGR03188">
    <property type="entry name" value="histidine_hisI"/>
    <property type="match status" value="1"/>
</dbReference>
<gene>
    <name evidence="10" type="primary">hisE</name>
    <name evidence="10" type="ORF">ACFSNB_18135</name>
</gene>
<accession>A0ABW5CHX9</accession>
<evidence type="ECO:0000256" key="8">
    <source>
        <dbReference type="ARBA" id="ARBA00022840"/>
    </source>
</evidence>
<keyword evidence="11" id="KW-1185">Reference proteome</keyword>
<dbReference type="InterPro" id="IPR008179">
    <property type="entry name" value="HisE"/>
</dbReference>
<comment type="pathway">
    <text evidence="2">Amino-acid biosynthesis; L-histidine biosynthesis; L-histidine from 5-phospho-alpha-D-ribose 1-diphosphate: step 2/9.</text>
</comment>
<comment type="caution">
    <text evidence="10">The sequence shown here is derived from an EMBL/GenBank/DDBJ whole genome shotgun (WGS) entry which is preliminary data.</text>
</comment>
<keyword evidence="9" id="KW-0368">Histidine biosynthesis</keyword>
<protein>
    <recommendedName>
        <fullName evidence="4">phosphoribosyl-ATP diphosphatase</fullName>
        <ecNumber evidence="4">3.6.1.31</ecNumber>
    </recommendedName>
</protein>
<evidence type="ECO:0000256" key="2">
    <source>
        <dbReference type="ARBA" id="ARBA00005204"/>
    </source>
</evidence>
<evidence type="ECO:0000256" key="4">
    <source>
        <dbReference type="ARBA" id="ARBA00012414"/>
    </source>
</evidence>
<dbReference type="Gene3D" id="1.10.287.1080">
    <property type="entry name" value="MazG-like"/>
    <property type="match status" value="1"/>
</dbReference>
<keyword evidence="5" id="KW-0028">Amino-acid biosynthesis</keyword>
<comment type="catalytic activity">
    <reaction evidence="1">
        <text>1-(5-phospho-beta-D-ribosyl)-ATP + H2O = 1-(5-phospho-beta-D-ribosyl)-5'-AMP + diphosphate + H(+)</text>
        <dbReference type="Rhea" id="RHEA:22828"/>
        <dbReference type="ChEBI" id="CHEBI:15377"/>
        <dbReference type="ChEBI" id="CHEBI:15378"/>
        <dbReference type="ChEBI" id="CHEBI:33019"/>
        <dbReference type="ChEBI" id="CHEBI:59457"/>
        <dbReference type="ChEBI" id="CHEBI:73183"/>
        <dbReference type="EC" id="3.6.1.31"/>
    </reaction>
</comment>
<keyword evidence="6" id="KW-0547">Nucleotide-binding</keyword>
<sequence length="142" mass="15412">MKIKAVLPTDKIDVAPAVPEGAPRPDPLPCQGAGEIDRLYHDLGQAELPERTRALMAAKLPKKAKKLIEEAAEVGLDAVLGNSKGLVNESVDVLYHLIVLWRSCGIPPEAVWAEMNRRANQLGVSEKLPKKIAKKEILDPAP</sequence>
<dbReference type="Proteomes" id="UP001597296">
    <property type="component" value="Unassembled WGS sequence"/>
</dbReference>
<dbReference type="Pfam" id="PF01503">
    <property type="entry name" value="PRA-PH"/>
    <property type="match status" value="1"/>
</dbReference>
<dbReference type="RefSeq" id="WP_377319150.1">
    <property type="nucleotide sequence ID" value="NZ_JBHUIY010000068.1"/>
</dbReference>
<comment type="similarity">
    <text evidence="3">Belongs to the PRA-PH family.</text>
</comment>
<evidence type="ECO:0000256" key="5">
    <source>
        <dbReference type="ARBA" id="ARBA00022605"/>
    </source>
</evidence>
<evidence type="ECO:0000313" key="10">
    <source>
        <dbReference type="EMBL" id="MFD2235720.1"/>
    </source>
</evidence>
<reference evidence="11" key="1">
    <citation type="journal article" date="2019" name="Int. J. Syst. Evol. Microbiol.">
        <title>The Global Catalogue of Microorganisms (GCM) 10K type strain sequencing project: providing services to taxonomists for standard genome sequencing and annotation.</title>
        <authorList>
            <consortium name="The Broad Institute Genomics Platform"/>
            <consortium name="The Broad Institute Genome Sequencing Center for Infectious Disease"/>
            <person name="Wu L."/>
            <person name="Ma J."/>
        </authorList>
    </citation>
    <scope>NUCLEOTIDE SEQUENCE [LARGE SCALE GENOMIC DNA]</scope>
    <source>
        <strain evidence="11">KCTC 15012</strain>
    </source>
</reference>
<dbReference type="SUPFAM" id="SSF101386">
    <property type="entry name" value="all-alpha NTP pyrophosphatases"/>
    <property type="match status" value="1"/>
</dbReference>
<evidence type="ECO:0000256" key="7">
    <source>
        <dbReference type="ARBA" id="ARBA00022801"/>
    </source>
</evidence>